<dbReference type="Pfam" id="PF00144">
    <property type="entry name" value="Beta-lactamase"/>
    <property type="match status" value="2"/>
</dbReference>
<dbReference type="AlphaFoldDB" id="A0A8R1TUA9"/>
<dbReference type="GO" id="GO:0019216">
    <property type="term" value="P:regulation of lipid metabolic process"/>
    <property type="evidence" value="ECO:0007669"/>
    <property type="project" value="TreeGrafter"/>
</dbReference>
<feature type="domain" description="Beta-lactamase-related" evidence="2">
    <location>
        <begin position="40"/>
        <end position="151"/>
    </location>
</feature>
<organism evidence="3 4">
    <name type="scientific">Onchocerca volvulus</name>
    <dbReference type="NCBI Taxonomy" id="6282"/>
    <lineage>
        <taxon>Eukaryota</taxon>
        <taxon>Metazoa</taxon>
        <taxon>Ecdysozoa</taxon>
        <taxon>Nematoda</taxon>
        <taxon>Chromadorea</taxon>
        <taxon>Rhabditida</taxon>
        <taxon>Spirurina</taxon>
        <taxon>Spiruromorpha</taxon>
        <taxon>Filarioidea</taxon>
        <taxon>Onchocercidae</taxon>
        <taxon>Onchocerca</taxon>
    </lineage>
</organism>
<dbReference type="EnsemblMetazoa" id="OVOC4588.1">
    <property type="protein sequence ID" value="OVOC4588.1"/>
    <property type="gene ID" value="WBGene00241397"/>
</dbReference>
<dbReference type="PANTHER" id="PTHR46520:SF1">
    <property type="entry name" value="SERINE BETA-LACTAMASE-LIKE PROTEIN LACTB, MITOCHONDRIAL"/>
    <property type="match status" value="1"/>
</dbReference>
<feature type="chain" id="PRO_5035755892" description="Beta-lactamase-related domain-containing protein" evidence="1">
    <location>
        <begin position="20"/>
        <end position="578"/>
    </location>
</feature>
<dbReference type="InterPro" id="IPR001466">
    <property type="entry name" value="Beta-lactam-related"/>
</dbReference>
<accession>A0A8R1TUA9</accession>
<dbReference type="InterPro" id="IPR052794">
    <property type="entry name" value="Mito_Ser_Protease_LACTB"/>
</dbReference>
<dbReference type="InterPro" id="IPR012338">
    <property type="entry name" value="Beta-lactam/transpept-like"/>
</dbReference>
<evidence type="ECO:0000313" key="3">
    <source>
        <dbReference type="EnsemblMetazoa" id="OVOC4588.1"/>
    </source>
</evidence>
<name>A0A8R1TUA9_ONCVO</name>
<evidence type="ECO:0000259" key="2">
    <source>
        <dbReference type="Pfam" id="PF00144"/>
    </source>
</evidence>
<proteinExistence type="predicted"/>
<dbReference type="SUPFAM" id="SSF56601">
    <property type="entry name" value="beta-lactamase/transpeptidase-like"/>
    <property type="match status" value="2"/>
</dbReference>
<dbReference type="PANTHER" id="PTHR46520">
    <property type="entry name" value="SERINE BETA-LACTAMASE-LIKE PROTEIN LACTB, MITOCHONDRIAL"/>
    <property type="match status" value="1"/>
</dbReference>
<feature type="domain" description="Beta-lactamase-related" evidence="2">
    <location>
        <begin position="330"/>
        <end position="552"/>
    </location>
</feature>
<protein>
    <recommendedName>
        <fullName evidence="2">Beta-lactamase-related domain-containing protein</fullName>
    </recommendedName>
</protein>
<dbReference type="GO" id="GO:0008233">
    <property type="term" value="F:peptidase activity"/>
    <property type="evidence" value="ECO:0007669"/>
    <property type="project" value="TreeGrafter"/>
</dbReference>
<keyword evidence="1" id="KW-0732">Signal</keyword>
<reference evidence="3" key="2">
    <citation type="submission" date="2022-06" db="UniProtKB">
        <authorList>
            <consortium name="EnsemblMetazoa"/>
        </authorList>
    </citation>
    <scope>IDENTIFICATION</scope>
</reference>
<reference evidence="4" key="1">
    <citation type="submission" date="2013-10" db="EMBL/GenBank/DDBJ databases">
        <title>Genome sequencing of Onchocerca volvulus.</title>
        <authorList>
            <person name="Cotton J."/>
            <person name="Tsai J."/>
            <person name="Stanley E."/>
            <person name="Tracey A."/>
            <person name="Holroyd N."/>
            <person name="Lustigman S."/>
            <person name="Berriman M."/>
        </authorList>
    </citation>
    <scope>NUCLEOTIDE SEQUENCE</scope>
</reference>
<sequence length="578" mass="65360">MRWHHSLALPISITGIALGLSTDRQSFDTPKYFEQKEKAAAIVKQFMVRNGVPGLSVGVSHNGRCVWEQGFGYADVEQLVPCKSDTVMRIASISKSVTAALAARLVQSGKLDLDAPIQDYVPDFPKKKYNEKDVTITTRQLLSHTSGIRHYKTVIFSCYTHPSLSFCRNFRFVPTEHIWVTQCTELKHQAYDVESEKEVEFLDRKHNKIGDETDCPQISATGTYSSYSIYRCESMKQFTTFVSRCENFSGSLRFVSVIFLDLFFVLQPDEPTVEDFVKELRKAVETGTDDNVKNLLDRINIKYKEKYCKSNSTRYESVDLKDNSEFFSNVHYECVKDALEIFKNDELVAEPGSKFRYTTHGFTLLSAALEKAANKSYVDQIRNLFHELGMNHSYLDFNFPLIANRARYYYRDADHKLKNVPEVDNSSKWAGGGLLSTVTDLLIFANAMLYSYHAAQQLSTENNGMKPLLDAETMKTFWKGEISDHRGHVYALGWYKIDGYDQKYGGLSDAWPRNGVFLHTGAAVGASSVLLIKPDHNFTGANGTCVAILTNLHQCSELTQLAMEIVEIFDSATSTETS</sequence>
<keyword evidence="4" id="KW-1185">Reference proteome</keyword>
<dbReference type="EMBL" id="CMVM020000142">
    <property type="status" value="NOT_ANNOTATED_CDS"/>
    <property type="molecule type" value="Genomic_DNA"/>
</dbReference>
<dbReference type="Gene3D" id="3.40.710.10">
    <property type="entry name" value="DD-peptidase/beta-lactamase superfamily"/>
    <property type="match status" value="2"/>
</dbReference>
<dbReference type="Proteomes" id="UP000024404">
    <property type="component" value="Unassembled WGS sequence"/>
</dbReference>
<feature type="signal peptide" evidence="1">
    <location>
        <begin position="1"/>
        <end position="19"/>
    </location>
</feature>
<dbReference type="GO" id="GO:0006508">
    <property type="term" value="P:proteolysis"/>
    <property type="evidence" value="ECO:0007669"/>
    <property type="project" value="TreeGrafter"/>
</dbReference>
<evidence type="ECO:0000313" key="4">
    <source>
        <dbReference type="Proteomes" id="UP000024404"/>
    </source>
</evidence>
<evidence type="ECO:0000256" key="1">
    <source>
        <dbReference type="SAM" id="SignalP"/>
    </source>
</evidence>
<dbReference type="GO" id="GO:0005739">
    <property type="term" value="C:mitochondrion"/>
    <property type="evidence" value="ECO:0007669"/>
    <property type="project" value="TreeGrafter"/>
</dbReference>